<dbReference type="InterPro" id="IPR047057">
    <property type="entry name" value="MerR_fam"/>
</dbReference>
<accession>A0A917G8N5</accession>
<dbReference type="PROSITE" id="PS50937">
    <property type="entry name" value="HTH_MERR_2"/>
    <property type="match status" value="1"/>
</dbReference>
<gene>
    <name evidence="3" type="ORF">GCM10007304_47150</name>
</gene>
<dbReference type="InterPro" id="IPR000551">
    <property type="entry name" value="MerR-type_HTH_dom"/>
</dbReference>
<keyword evidence="1" id="KW-0238">DNA-binding</keyword>
<protein>
    <recommendedName>
        <fullName evidence="2">HTH merR-type domain-containing protein</fullName>
    </recommendedName>
</protein>
<dbReference type="GO" id="GO:0003700">
    <property type="term" value="F:DNA-binding transcription factor activity"/>
    <property type="evidence" value="ECO:0007669"/>
    <property type="project" value="InterPro"/>
</dbReference>
<sequence>MRMSALRISQLSSATGVPATTLRFYESEGLLPADRSANGYRVYDDRARQRLAFITAAKSLNLSLPEIKLLLRVWEKDSCAAVKAELGPAIESHIAHANESIAQLTALRESLTDALARLGDTPDAPTPCNPDCTWLISANTAVGTA</sequence>
<evidence type="ECO:0000259" key="2">
    <source>
        <dbReference type="PROSITE" id="PS50937"/>
    </source>
</evidence>
<feature type="domain" description="HTH merR-type" evidence="2">
    <location>
        <begin position="5"/>
        <end position="73"/>
    </location>
</feature>
<proteinExistence type="predicted"/>
<dbReference type="Pfam" id="PF13411">
    <property type="entry name" value="MerR_1"/>
    <property type="match status" value="1"/>
</dbReference>
<evidence type="ECO:0000313" key="3">
    <source>
        <dbReference type="EMBL" id="GGG27878.1"/>
    </source>
</evidence>
<dbReference type="GO" id="GO:0003677">
    <property type="term" value="F:DNA binding"/>
    <property type="evidence" value="ECO:0007669"/>
    <property type="project" value="UniProtKB-KW"/>
</dbReference>
<dbReference type="Gene3D" id="1.10.1660.10">
    <property type="match status" value="1"/>
</dbReference>
<dbReference type="PANTHER" id="PTHR30204">
    <property type="entry name" value="REDOX-CYCLING DRUG-SENSING TRANSCRIPTIONAL ACTIVATOR SOXR"/>
    <property type="match status" value="1"/>
</dbReference>
<keyword evidence="4" id="KW-1185">Reference proteome</keyword>
<dbReference type="PANTHER" id="PTHR30204:SF92">
    <property type="entry name" value="HTH-TYPE TRANSCRIPTIONAL REGULATOR ZNTR"/>
    <property type="match status" value="1"/>
</dbReference>
<reference evidence="3" key="2">
    <citation type="submission" date="2020-09" db="EMBL/GenBank/DDBJ databases">
        <authorList>
            <person name="Sun Q."/>
            <person name="Sedlacek I."/>
        </authorList>
    </citation>
    <scope>NUCLEOTIDE SEQUENCE</scope>
    <source>
        <strain evidence="3">CCM 7905</strain>
    </source>
</reference>
<comment type="caution">
    <text evidence="3">The sequence shown here is derived from an EMBL/GenBank/DDBJ whole genome shotgun (WGS) entry which is preliminary data.</text>
</comment>
<name>A0A917G8N5_9NOCA</name>
<reference evidence="3" key="1">
    <citation type="journal article" date="2014" name="Int. J. Syst. Evol. Microbiol.">
        <title>Complete genome sequence of Corynebacterium casei LMG S-19264T (=DSM 44701T), isolated from a smear-ripened cheese.</title>
        <authorList>
            <consortium name="US DOE Joint Genome Institute (JGI-PGF)"/>
            <person name="Walter F."/>
            <person name="Albersmeier A."/>
            <person name="Kalinowski J."/>
            <person name="Ruckert C."/>
        </authorList>
    </citation>
    <scope>NUCLEOTIDE SEQUENCE</scope>
    <source>
        <strain evidence="3">CCM 7905</strain>
    </source>
</reference>
<dbReference type="PRINTS" id="PR00040">
    <property type="entry name" value="HTHMERR"/>
</dbReference>
<dbReference type="InterPro" id="IPR009061">
    <property type="entry name" value="DNA-bd_dom_put_sf"/>
</dbReference>
<dbReference type="AlphaFoldDB" id="A0A917G8N5"/>
<dbReference type="EMBL" id="BMCU01000006">
    <property type="protein sequence ID" value="GGG27878.1"/>
    <property type="molecule type" value="Genomic_DNA"/>
</dbReference>
<dbReference type="SUPFAM" id="SSF46955">
    <property type="entry name" value="Putative DNA-binding domain"/>
    <property type="match status" value="1"/>
</dbReference>
<dbReference type="Proteomes" id="UP000654257">
    <property type="component" value="Unassembled WGS sequence"/>
</dbReference>
<evidence type="ECO:0000313" key="4">
    <source>
        <dbReference type="Proteomes" id="UP000654257"/>
    </source>
</evidence>
<dbReference type="SMART" id="SM00422">
    <property type="entry name" value="HTH_MERR"/>
    <property type="match status" value="1"/>
</dbReference>
<evidence type="ECO:0000256" key="1">
    <source>
        <dbReference type="ARBA" id="ARBA00023125"/>
    </source>
</evidence>
<organism evidence="3 4">
    <name type="scientific">Rhodococcoides trifolii</name>
    <dbReference type="NCBI Taxonomy" id="908250"/>
    <lineage>
        <taxon>Bacteria</taxon>
        <taxon>Bacillati</taxon>
        <taxon>Actinomycetota</taxon>
        <taxon>Actinomycetes</taxon>
        <taxon>Mycobacteriales</taxon>
        <taxon>Nocardiaceae</taxon>
        <taxon>Rhodococcoides</taxon>
    </lineage>
</organism>